<dbReference type="Proteomes" id="UP001611383">
    <property type="component" value="Chromosome"/>
</dbReference>
<proteinExistence type="predicted"/>
<evidence type="ECO:0008006" key="3">
    <source>
        <dbReference type="Google" id="ProtNLM"/>
    </source>
</evidence>
<reference evidence="1 2" key="1">
    <citation type="submission" date="2019-08" db="EMBL/GenBank/DDBJ databases">
        <title>Archangium and Cystobacter genomes.</title>
        <authorList>
            <person name="Chen I.-C.K."/>
            <person name="Wielgoss S."/>
        </authorList>
    </citation>
    <scope>NUCLEOTIDE SEQUENCE [LARGE SCALE GENOMIC DNA]</scope>
    <source>
        <strain evidence="1 2">Cbm 6</strain>
    </source>
</reference>
<protein>
    <recommendedName>
        <fullName evidence="3">Lipoprotein</fullName>
    </recommendedName>
</protein>
<organism evidence="1 2">
    <name type="scientific">Archangium minus</name>
    <dbReference type="NCBI Taxonomy" id="83450"/>
    <lineage>
        <taxon>Bacteria</taxon>
        <taxon>Pseudomonadati</taxon>
        <taxon>Myxococcota</taxon>
        <taxon>Myxococcia</taxon>
        <taxon>Myxococcales</taxon>
        <taxon>Cystobacterineae</taxon>
        <taxon>Archangiaceae</taxon>
        <taxon>Archangium</taxon>
    </lineage>
</organism>
<name>A0ABY9XA30_9BACT</name>
<keyword evidence="2" id="KW-1185">Reference proteome</keyword>
<dbReference type="EMBL" id="CP043494">
    <property type="protein sequence ID" value="WNG52262.1"/>
    <property type="molecule type" value="Genomic_DNA"/>
</dbReference>
<evidence type="ECO:0000313" key="2">
    <source>
        <dbReference type="Proteomes" id="UP001611383"/>
    </source>
</evidence>
<sequence>MDASAILAANAALQHLLARVPQEYVGTCDYSAKAMEVVIGQEAGLYFVRINRRADRCGVKFPEGAIGFDWFELYAVSPEGRVLARYPFSP</sequence>
<evidence type="ECO:0000313" key="1">
    <source>
        <dbReference type="EMBL" id="WNG52262.1"/>
    </source>
</evidence>
<gene>
    <name evidence="1" type="ORF">F0U60_06530</name>
</gene>
<accession>A0ABY9XA30</accession>